<reference evidence="2 3" key="1">
    <citation type="journal article" date="2016" name="Proc. Natl. Acad. Sci. U.S.A.">
        <title>Lipid metabolic changes in an early divergent fungus govern the establishment of a mutualistic symbiosis with endobacteria.</title>
        <authorList>
            <person name="Lastovetsky O.A."/>
            <person name="Gaspar M.L."/>
            <person name="Mondo S.J."/>
            <person name="LaButti K.M."/>
            <person name="Sandor L."/>
            <person name="Grigoriev I.V."/>
            <person name="Henry S.A."/>
            <person name="Pawlowska T.E."/>
        </authorList>
    </citation>
    <scope>NUCLEOTIDE SEQUENCE [LARGE SCALE GENOMIC DNA]</scope>
    <source>
        <strain evidence="2 3">ATCC 52813</strain>
    </source>
</reference>
<keyword evidence="3" id="KW-1185">Reference proteome</keyword>
<dbReference type="AlphaFoldDB" id="A0A2G4SLY2"/>
<feature type="compositionally biased region" description="Polar residues" evidence="1">
    <location>
        <begin position="314"/>
        <end position="323"/>
    </location>
</feature>
<protein>
    <submittedName>
        <fullName evidence="2">Uncharacterized protein</fullName>
    </submittedName>
</protein>
<dbReference type="Proteomes" id="UP000242254">
    <property type="component" value="Unassembled WGS sequence"/>
</dbReference>
<evidence type="ECO:0000313" key="2">
    <source>
        <dbReference type="EMBL" id="PHZ09775.1"/>
    </source>
</evidence>
<name>A0A2G4SLY2_RHIZD</name>
<accession>A0A2G4SLY2</accession>
<sequence>MEAFNRLSSLGAKFVSSPFLQEDPNVIVRSPGADFTPSSALLECRPFIEEDFFRRPLPDTERRCFLFECPKNTIRAYDPPELNKNLDTIHKRSMEFVKVIHELLFDLASHITKQRTSNMFRGISTSCGPPSDESQSYLLDPKDMLKLLHVDAPDLVLVSIRGSTFSGYTTTSNTTTDNASTVQSKSVQQQRGFQSRRNITKWPWLFPPSSPCFFSKDGQSKETVAKDDKFTSELPVIAFEENDVVISTLLLNADDIYSSFTTINDLDFEQTDEDEFNDDKTDNGVSFATNEEQDSTQGDNEDVDDVVTKDDSNEAQNKTSPSNEGKDDANEHLSYKMQLFLKAEKLCIMIHIPLSGILQLNNRLPMHLKF</sequence>
<organism evidence="2 3">
    <name type="scientific">Rhizopus microsporus ATCC 52813</name>
    <dbReference type="NCBI Taxonomy" id="1340429"/>
    <lineage>
        <taxon>Eukaryota</taxon>
        <taxon>Fungi</taxon>
        <taxon>Fungi incertae sedis</taxon>
        <taxon>Mucoromycota</taxon>
        <taxon>Mucoromycotina</taxon>
        <taxon>Mucoromycetes</taxon>
        <taxon>Mucorales</taxon>
        <taxon>Mucorineae</taxon>
        <taxon>Rhizopodaceae</taxon>
        <taxon>Rhizopus</taxon>
    </lineage>
</organism>
<dbReference type="RefSeq" id="XP_023463483.1">
    <property type="nucleotide sequence ID" value="XM_023614989.1"/>
</dbReference>
<evidence type="ECO:0000256" key="1">
    <source>
        <dbReference type="SAM" id="MobiDB-lite"/>
    </source>
</evidence>
<evidence type="ECO:0000313" key="3">
    <source>
        <dbReference type="Proteomes" id="UP000242254"/>
    </source>
</evidence>
<feature type="compositionally biased region" description="Acidic residues" evidence="1">
    <location>
        <begin position="291"/>
        <end position="305"/>
    </location>
</feature>
<gene>
    <name evidence="2" type="ORF">RHIMIDRAFT_315318</name>
</gene>
<proteinExistence type="predicted"/>
<dbReference type="GeneID" id="35445978"/>
<feature type="region of interest" description="Disordered" evidence="1">
    <location>
        <begin position="271"/>
        <end position="329"/>
    </location>
</feature>
<dbReference type="EMBL" id="KZ303857">
    <property type="protein sequence ID" value="PHZ09775.1"/>
    <property type="molecule type" value="Genomic_DNA"/>
</dbReference>